<evidence type="ECO:0000313" key="11">
    <source>
        <dbReference type="Proteomes" id="UP000095651"/>
    </source>
</evidence>
<evidence type="ECO:0000256" key="7">
    <source>
        <dbReference type="RuleBase" id="RU363032"/>
    </source>
</evidence>
<name>A0A174FD63_9FIRM</name>
<dbReference type="GO" id="GO:0005886">
    <property type="term" value="C:plasma membrane"/>
    <property type="evidence" value="ECO:0007669"/>
    <property type="project" value="UniProtKB-SubCell"/>
</dbReference>
<keyword evidence="2 7" id="KW-0813">Transport</keyword>
<dbReference type="Pfam" id="PF00528">
    <property type="entry name" value="BPD_transp_1"/>
    <property type="match status" value="1"/>
</dbReference>
<dbReference type="InterPro" id="IPR035906">
    <property type="entry name" value="MetI-like_sf"/>
</dbReference>
<dbReference type="Gene3D" id="1.10.3720.10">
    <property type="entry name" value="MetI-like"/>
    <property type="match status" value="1"/>
</dbReference>
<gene>
    <name evidence="9" type="primary">ycjO_15</name>
    <name evidence="10" type="ORF">DXC39_10390</name>
    <name evidence="9" type="ORF">ERS852407_02877</name>
</gene>
<evidence type="ECO:0000256" key="3">
    <source>
        <dbReference type="ARBA" id="ARBA00022475"/>
    </source>
</evidence>
<organism evidence="9 11">
    <name type="scientific">Hungatella hathewayi</name>
    <dbReference type="NCBI Taxonomy" id="154046"/>
    <lineage>
        <taxon>Bacteria</taxon>
        <taxon>Bacillati</taxon>
        <taxon>Bacillota</taxon>
        <taxon>Clostridia</taxon>
        <taxon>Lachnospirales</taxon>
        <taxon>Lachnospiraceae</taxon>
        <taxon>Hungatella</taxon>
    </lineage>
</organism>
<feature type="transmembrane region" description="Helical" evidence="7">
    <location>
        <begin position="20"/>
        <end position="43"/>
    </location>
</feature>
<dbReference type="EMBL" id="CYZE01000007">
    <property type="protein sequence ID" value="CUO46280.1"/>
    <property type="molecule type" value="Genomic_DNA"/>
</dbReference>
<evidence type="ECO:0000313" key="10">
    <source>
        <dbReference type="EMBL" id="RGM05807.1"/>
    </source>
</evidence>
<evidence type="ECO:0000256" key="5">
    <source>
        <dbReference type="ARBA" id="ARBA00022989"/>
    </source>
</evidence>
<dbReference type="InterPro" id="IPR000515">
    <property type="entry name" value="MetI-like"/>
</dbReference>
<feature type="transmembrane region" description="Helical" evidence="7">
    <location>
        <begin position="118"/>
        <end position="138"/>
    </location>
</feature>
<dbReference type="Proteomes" id="UP000261257">
    <property type="component" value="Unassembled WGS sequence"/>
</dbReference>
<evidence type="ECO:0000313" key="9">
    <source>
        <dbReference type="EMBL" id="CUO46280.1"/>
    </source>
</evidence>
<dbReference type="InterPro" id="IPR051393">
    <property type="entry name" value="ABC_transporter_permease"/>
</dbReference>
<keyword evidence="9" id="KW-0762">Sugar transport</keyword>
<keyword evidence="4 7" id="KW-0812">Transmembrane</keyword>
<comment type="subcellular location">
    <subcellularLocation>
        <location evidence="1 7">Cell membrane</location>
        <topology evidence="1 7">Multi-pass membrane protein</topology>
    </subcellularLocation>
</comment>
<keyword evidence="3" id="KW-1003">Cell membrane</keyword>
<dbReference type="CDD" id="cd06261">
    <property type="entry name" value="TM_PBP2"/>
    <property type="match status" value="1"/>
</dbReference>
<proteinExistence type="inferred from homology"/>
<accession>A0A174FD63</accession>
<sequence>MEEAKIQPAAVTSRKLPKEFQYYFIFMGPAILLFSSLFVIPFFGEIYYSFTNWNGIDQTYGMVGINNYFRTFQDKGYWKSVWFTIRFSALSVLFSNLIAFCWAYILSKPIPFRNFWRAVIFLPRIIGGVVLGYLWRFIFQNAFVQFGQATGLSWFSQNWFTTPESSFTALVIVFTWTLSGYLMLIYSAGFASIPGDLQEAAIVDGASPLQVLKNVIIPMIMPSITQCLFIAINWTMLLYDTNISLTDGNPYRSSEGVTMNIYATAYRSNQIGYGAAKSCIFIVIIVAITMIQIYATSKREVEL</sequence>
<reference evidence="10 12" key="2">
    <citation type="submission" date="2018-08" db="EMBL/GenBank/DDBJ databases">
        <title>A genome reference for cultivated species of the human gut microbiota.</title>
        <authorList>
            <person name="Zou Y."/>
            <person name="Xue W."/>
            <person name="Luo G."/>
        </authorList>
    </citation>
    <scope>NUCLEOTIDE SEQUENCE [LARGE SCALE GENOMIC DNA]</scope>
    <source>
        <strain evidence="10 12">TF05-11AC</strain>
    </source>
</reference>
<protein>
    <submittedName>
        <fullName evidence="9">Permease component of ABC-type sugar transporter</fullName>
    </submittedName>
    <submittedName>
        <fullName evidence="10">Sugar ABC transporter permease</fullName>
    </submittedName>
</protein>
<dbReference type="RefSeq" id="WP_081034251.1">
    <property type="nucleotide sequence ID" value="NZ_CABIXC010000007.1"/>
</dbReference>
<dbReference type="EMBL" id="QSSQ01000006">
    <property type="protein sequence ID" value="RGM05807.1"/>
    <property type="molecule type" value="Genomic_DNA"/>
</dbReference>
<evidence type="ECO:0000256" key="1">
    <source>
        <dbReference type="ARBA" id="ARBA00004651"/>
    </source>
</evidence>
<evidence type="ECO:0000256" key="2">
    <source>
        <dbReference type="ARBA" id="ARBA00022448"/>
    </source>
</evidence>
<keyword evidence="5 7" id="KW-1133">Transmembrane helix</keyword>
<dbReference type="Proteomes" id="UP000095651">
    <property type="component" value="Unassembled WGS sequence"/>
</dbReference>
<dbReference type="PANTHER" id="PTHR30193">
    <property type="entry name" value="ABC TRANSPORTER PERMEASE PROTEIN"/>
    <property type="match status" value="1"/>
</dbReference>
<dbReference type="PANTHER" id="PTHR30193:SF37">
    <property type="entry name" value="INNER MEMBRANE ABC TRANSPORTER PERMEASE PROTEIN YCJO"/>
    <property type="match status" value="1"/>
</dbReference>
<reference evidence="9 11" key="1">
    <citation type="submission" date="2015-09" db="EMBL/GenBank/DDBJ databases">
        <authorList>
            <consortium name="Pathogen Informatics"/>
        </authorList>
    </citation>
    <scope>NUCLEOTIDE SEQUENCE [LARGE SCALE GENOMIC DNA]</scope>
    <source>
        <strain evidence="9 11">2789STDY5608850</strain>
    </source>
</reference>
<keyword evidence="6 7" id="KW-0472">Membrane</keyword>
<dbReference type="PROSITE" id="PS50928">
    <property type="entry name" value="ABC_TM1"/>
    <property type="match status" value="1"/>
</dbReference>
<feature type="transmembrane region" description="Helical" evidence="7">
    <location>
        <begin position="275"/>
        <end position="295"/>
    </location>
</feature>
<dbReference type="SUPFAM" id="SSF161098">
    <property type="entry name" value="MetI-like"/>
    <property type="match status" value="1"/>
</dbReference>
<evidence type="ECO:0000313" key="12">
    <source>
        <dbReference type="Proteomes" id="UP000261257"/>
    </source>
</evidence>
<feature type="domain" description="ABC transmembrane type-1" evidence="8">
    <location>
        <begin position="81"/>
        <end position="292"/>
    </location>
</feature>
<dbReference type="GO" id="GO:0055085">
    <property type="term" value="P:transmembrane transport"/>
    <property type="evidence" value="ECO:0007669"/>
    <property type="project" value="InterPro"/>
</dbReference>
<evidence type="ECO:0000256" key="4">
    <source>
        <dbReference type="ARBA" id="ARBA00022692"/>
    </source>
</evidence>
<evidence type="ECO:0000256" key="6">
    <source>
        <dbReference type="ARBA" id="ARBA00023136"/>
    </source>
</evidence>
<feature type="transmembrane region" description="Helical" evidence="7">
    <location>
        <begin position="81"/>
        <end position="106"/>
    </location>
</feature>
<evidence type="ECO:0000259" key="8">
    <source>
        <dbReference type="PROSITE" id="PS50928"/>
    </source>
</evidence>
<feature type="transmembrane region" description="Helical" evidence="7">
    <location>
        <begin position="167"/>
        <end position="190"/>
    </location>
</feature>
<comment type="similarity">
    <text evidence="7">Belongs to the binding-protein-dependent transport system permease family.</text>
</comment>
<dbReference type="AlphaFoldDB" id="A0A174FD63"/>